<name>A0A8H3QH24_9GLOM</name>
<proteinExistence type="predicted"/>
<sequence>MTSKKAFSATQLTEPLSRLFFIVNYCIDIFFPCLSAKPHCGQATLNAIIFDSGNNKEPIFSLSLIIFPITCDIFRVRYIYQFLWYKNDFFDTEYY</sequence>
<dbReference type="Proteomes" id="UP000615446">
    <property type="component" value="Unassembled WGS sequence"/>
</dbReference>
<organism evidence="1 2">
    <name type="scientific">Rhizophagus clarus</name>
    <dbReference type="NCBI Taxonomy" id="94130"/>
    <lineage>
        <taxon>Eukaryota</taxon>
        <taxon>Fungi</taxon>
        <taxon>Fungi incertae sedis</taxon>
        <taxon>Mucoromycota</taxon>
        <taxon>Glomeromycotina</taxon>
        <taxon>Glomeromycetes</taxon>
        <taxon>Glomerales</taxon>
        <taxon>Glomeraceae</taxon>
        <taxon>Rhizophagus</taxon>
    </lineage>
</organism>
<evidence type="ECO:0000313" key="2">
    <source>
        <dbReference type="Proteomes" id="UP000615446"/>
    </source>
</evidence>
<dbReference type="AlphaFoldDB" id="A0A8H3QH24"/>
<evidence type="ECO:0000313" key="1">
    <source>
        <dbReference type="EMBL" id="GES78757.1"/>
    </source>
</evidence>
<comment type="caution">
    <text evidence="1">The sequence shown here is derived from an EMBL/GenBank/DDBJ whole genome shotgun (WGS) entry which is preliminary data.</text>
</comment>
<dbReference type="EMBL" id="BLAL01000040">
    <property type="protein sequence ID" value="GES78757.1"/>
    <property type="molecule type" value="Genomic_DNA"/>
</dbReference>
<gene>
    <name evidence="1" type="ORF">RCL2_000606700</name>
</gene>
<accession>A0A8H3QH24</accession>
<protein>
    <submittedName>
        <fullName evidence="1">Uncharacterized protein</fullName>
    </submittedName>
</protein>
<reference evidence="1" key="1">
    <citation type="submission" date="2019-10" db="EMBL/GenBank/DDBJ databases">
        <title>Conservation and host-specific expression of non-tandemly repeated heterogenous ribosome RNA gene in arbuscular mycorrhizal fungi.</title>
        <authorList>
            <person name="Maeda T."/>
            <person name="Kobayashi Y."/>
            <person name="Nakagawa T."/>
            <person name="Ezawa T."/>
            <person name="Yamaguchi K."/>
            <person name="Bino T."/>
            <person name="Nishimoto Y."/>
            <person name="Shigenobu S."/>
            <person name="Kawaguchi M."/>
        </authorList>
    </citation>
    <scope>NUCLEOTIDE SEQUENCE</scope>
    <source>
        <strain evidence="1">HR1</strain>
    </source>
</reference>